<dbReference type="SUPFAM" id="SSF160904">
    <property type="entry name" value="Jann2411-like"/>
    <property type="match status" value="1"/>
</dbReference>
<dbReference type="PANTHER" id="PTHR35525:SF3">
    <property type="entry name" value="BLL6575 PROTEIN"/>
    <property type="match status" value="1"/>
</dbReference>
<name>A0ABU7K4E4_9ACTN</name>
<proteinExistence type="predicted"/>
<dbReference type="InterPro" id="IPR021005">
    <property type="entry name" value="Znf_CGNR"/>
</dbReference>
<dbReference type="RefSeq" id="WP_330090711.1">
    <property type="nucleotide sequence ID" value="NZ_JAUZMY010000005.1"/>
</dbReference>
<sequence>MQRHLALELASTIRHDGSGGVADDLDTVPDTARWLASVADLLPGTGGFEAGIGEDLRDQVLALRGAVRALFARAVLPGPPSPADSHRLLPAEQALDRLNASAAREPVVPHLRWDEGDVPVVELRSCGGASDTRVVAALARAAIAFLDGPDRERLRACTAPRCVRYFVQAHGRQQWCGTACGNRARAARHYERQVLARTGPQAVRTIVES</sequence>
<comment type="caution">
    <text evidence="2">The sequence shown here is derived from an EMBL/GenBank/DDBJ whole genome shotgun (WGS) entry which is preliminary data.</text>
</comment>
<evidence type="ECO:0000313" key="2">
    <source>
        <dbReference type="EMBL" id="MEE2036907.1"/>
    </source>
</evidence>
<dbReference type="InterPro" id="IPR023286">
    <property type="entry name" value="ABATE_dom_sf"/>
</dbReference>
<dbReference type="Pfam" id="PF11706">
    <property type="entry name" value="zf-CGNR"/>
    <property type="match status" value="1"/>
</dbReference>
<keyword evidence="3" id="KW-1185">Reference proteome</keyword>
<dbReference type="Gene3D" id="1.10.3300.10">
    <property type="entry name" value="Jann2411-like domain"/>
    <property type="match status" value="1"/>
</dbReference>
<evidence type="ECO:0000259" key="1">
    <source>
        <dbReference type="Pfam" id="PF11706"/>
    </source>
</evidence>
<evidence type="ECO:0000313" key="3">
    <source>
        <dbReference type="Proteomes" id="UP001356095"/>
    </source>
</evidence>
<dbReference type="PANTHER" id="PTHR35525">
    <property type="entry name" value="BLL6575 PROTEIN"/>
    <property type="match status" value="1"/>
</dbReference>
<dbReference type="Pfam" id="PF07336">
    <property type="entry name" value="ABATE"/>
    <property type="match status" value="1"/>
</dbReference>
<dbReference type="Proteomes" id="UP001356095">
    <property type="component" value="Unassembled WGS sequence"/>
</dbReference>
<accession>A0ABU7K4E4</accession>
<gene>
    <name evidence="2" type="ORF">Q8791_06705</name>
</gene>
<protein>
    <submittedName>
        <fullName evidence="2">CGNR zinc finger domain-containing protein</fullName>
    </submittedName>
</protein>
<dbReference type="EMBL" id="JAUZMY010000005">
    <property type="protein sequence ID" value="MEE2036907.1"/>
    <property type="molecule type" value="Genomic_DNA"/>
</dbReference>
<organism evidence="2 3">
    <name type="scientific">Nocardiopsis codii</name>
    <dbReference type="NCBI Taxonomy" id="3065942"/>
    <lineage>
        <taxon>Bacteria</taxon>
        <taxon>Bacillati</taxon>
        <taxon>Actinomycetota</taxon>
        <taxon>Actinomycetes</taxon>
        <taxon>Streptosporangiales</taxon>
        <taxon>Nocardiopsidaceae</taxon>
        <taxon>Nocardiopsis</taxon>
    </lineage>
</organism>
<reference evidence="2 3" key="1">
    <citation type="submission" date="2023-08" db="EMBL/GenBank/DDBJ databases">
        <authorList>
            <person name="Girao M."/>
            <person name="Carvalho M.F."/>
        </authorList>
    </citation>
    <scope>NUCLEOTIDE SEQUENCE [LARGE SCALE GENOMIC DNA]</scope>
    <source>
        <strain evidence="2 3">CT-R113</strain>
    </source>
</reference>
<feature type="domain" description="Zinc finger CGNR" evidence="1">
    <location>
        <begin position="153"/>
        <end position="193"/>
    </location>
</feature>
<dbReference type="InterPro" id="IPR010852">
    <property type="entry name" value="ABATE"/>
</dbReference>